<reference evidence="2" key="1">
    <citation type="submission" date="2012-05" db="EMBL/GenBank/DDBJ databases">
        <authorList>
            <person name="Krishnakumar V."/>
            <person name="Cheung F."/>
            <person name="Xiao Y."/>
            <person name="Chan A."/>
            <person name="Moskal W.A."/>
            <person name="Town C.D."/>
        </authorList>
    </citation>
    <scope>NUCLEOTIDE SEQUENCE</scope>
</reference>
<protein>
    <recommendedName>
        <fullName evidence="3">Transmembrane protein</fullName>
    </recommendedName>
</protein>
<accession>I3SBY7</accession>
<evidence type="ECO:0000313" key="2">
    <source>
        <dbReference type="EMBL" id="AFK37779.1"/>
    </source>
</evidence>
<evidence type="ECO:0008006" key="3">
    <source>
        <dbReference type="Google" id="ProtNLM"/>
    </source>
</evidence>
<organism evidence="2">
    <name type="scientific">Medicago truncatula</name>
    <name type="common">Barrel medic</name>
    <name type="synonym">Medicago tribuloides</name>
    <dbReference type="NCBI Taxonomy" id="3880"/>
    <lineage>
        <taxon>Eukaryota</taxon>
        <taxon>Viridiplantae</taxon>
        <taxon>Streptophyta</taxon>
        <taxon>Embryophyta</taxon>
        <taxon>Tracheophyta</taxon>
        <taxon>Spermatophyta</taxon>
        <taxon>Magnoliopsida</taxon>
        <taxon>eudicotyledons</taxon>
        <taxon>Gunneridae</taxon>
        <taxon>Pentapetalae</taxon>
        <taxon>rosids</taxon>
        <taxon>fabids</taxon>
        <taxon>Fabales</taxon>
        <taxon>Fabaceae</taxon>
        <taxon>Papilionoideae</taxon>
        <taxon>50 kb inversion clade</taxon>
        <taxon>NPAAA clade</taxon>
        <taxon>Hologalegina</taxon>
        <taxon>IRL clade</taxon>
        <taxon>Trifolieae</taxon>
        <taxon>Medicago</taxon>
    </lineage>
</organism>
<feature type="transmembrane region" description="Helical" evidence="1">
    <location>
        <begin position="20"/>
        <end position="41"/>
    </location>
</feature>
<keyword evidence="1" id="KW-1133">Transmembrane helix</keyword>
<evidence type="ECO:0000256" key="1">
    <source>
        <dbReference type="SAM" id="Phobius"/>
    </source>
</evidence>
<sequence length="62" mass="7080">MFINHSHNIITDVCQLSFNLVPILLNPFRIHIISFSLFLLLNGRKNPPRGSASTNHILITNR</sequence>
<dbReference type="EMBL" id="BT137984">
    <property type="protein sequence ID" value="AFK37779.1"/>
    <property type="molecule type" value="mRNA"/>
</dbReference>
<keyword evidence="1" id="KW-0472">Membrane</keyword>
<proteinExistence type="evidence at transcript level"/>
<dbReference type="AlphaFoldDB" id="I3SBY7"/>
<keyword evidence="1" id="KW-0812">Transmembrane</keyword>
<name>I3SBY7_MEDTR</name>